<organism evidence="1 2">
    <name type="scientific">Xanthomonas dyei</name>
    <dbReference type="NCBI Taxonomy" id="743699"/>
    <lineage>
        <taxon>Bacteria</taxon>
        <taxon>Pseudomonadati</taxon>
        <taxon>Pseudomonadota</taxon>
        <taxon>Gammaproteobacteria</taxon>
        <taxon>Lysobacterales</taxon>
        <taxon>Lysobacteraceae</taxon>
        <taxon>Xanthomonas</taxon>
    </lineage>
</organism>
<dbReference type="GeneID" id="95584730"/>
<evidence type="ECO:0000313" key="1">
    <source>
        <dbReference type="EMBL" id="WOB24648.1"/>
    </source>
</evidence>
<sequence>MDMEKTHSRRKVLALGAASLTGIVLATLPSVSLALSSSEKPQKQRFPRVAKPRGLLIKVESIDSHASPRIGSQVLRVDLDDIVNISEKTNIPGNYFFDVSTEQVSPISYWDFTLTIYNGSGDPLASSTTD</sequence>
<reference evidence="1 2" key="1">
    <citation type="submission" date="2022-08" db="EMBL/GenBank/DDBJ databases">
        <title>Whole genome sequencing-based tracing of a 2022 introduction and outbreak of Xanthomonas hortorum pv. pelargonii.</title>
        <authorList>
            <person name="Iruegas-Bocardo F."/>
            <person name="Weisberg A.K."/>
            <person name="Riutta E.R."/>
            <person name="Kilday K."/>
            <person name="Bonkowski J.C."/>
            <person name="Creswell T."/>
            <person name="Daughtrey M.L."/>
            <person name="Rane K."/>
            <person name="Grunwald N.J."/>
            <person name="Chang J.H."/>
            <person name="Putnam M.L."/>
        </authorList>
    </citation>
    <scope>NUCLEOTIDE SEQUENCE [LARGE SCALE GENOMIC DNA]</scope>
    <source>
        <strain evidence="1 2">22-325</strain>
    </source>
</reference>
<dbReference type="EMBL" id="CP103840">
    <property type="protein sequence ID" value="WOB24648.1"/>
    <property type="molecule type" value="Genomic_DNA"/>
</dbReference>
<evidence type="ECO:0000313" key="2">
    <source>
        <dbReference type="Proteomes" id="UP001304534"/>
    </source>
</evidence>
<dbReference type="PROSITE" id="PS51318">
    <property type="entry name" value="TAT"/>
    <property type="match status" value="1"/>
</dbReference>
<keyword evidence="2" id="KW-1185">Reference proteome</keyword>
<gene>
    <name evidence="1" type="ORF">NYR99_12605</name>
</gene>
<accession>A0ABZ0D8M0</accession>
<protein>
    <submittedName>
        <fullName evidence="1">Uncharacterized protein</fullName>
    </submittedName>
</protein>
<name>A0ABZ0D8M0_9XANT</name>
<dbReference type="Proteomes" id="UP001304534">
    <property type="component" value="Chromosome"/>
</dbReference>
<dbReference type="InterPro" id="IPR006311">
    <property type="entry name" value="TAT_signal"/>
</dbReference>
<dbReference type="RefSeq" id="WP_316686051.1">
    <property type="nucleotide sequence ID" value="NZ_CP103837.1"/>
</dbReference>
<proteinExistence type="predicted"/>